<keyword evidence="2" id="KW-1133">Transmembrane helix</keyword>
<dbReference type="RefSeq" id="WP_147350709.1">
    <property type="nucleotide sequence ID" value="NZ_CABJEU010000001.1"/>
</dbReference>
<evidence type="ECO:0000256" key="2">
    <source>
        <dbReference type="SAM" id="Phobius"/>
    </source>
</evidence>
<reference evidence="3 4" key="1">
    <citation type="submission" date="2018-08" db="EMBL/GenBank/DDBJ databases">
        <title>A genome reference for cultivated species of the human gut microbiota.</title>
        <authorList>
            <person name="Zou Y."/>
            <person name="Xue W."/>
            <person name="Luo G."/>
        </authorList>
    </citation>
    <scope>NUCLEOTIDE SEQUENCE [LARGE SCALE GENOMIC DNA]</scope>
    <source>
        <strain evidence="3 4">AM25-33</strain>
    </source>
</reference>
<name>A0A414NF70_9ACTN</name>
<feature type="region of interest" description="Disordered" evidence="1">
    <location>
        <begin position="65"/>
        <end position="101"/>
    </location>
</feature>
<protein>
    <recommendedName>
        <fullName evidence="5">DUF4825 domain-containing protein</fullName>
    </recommendedName>
</protein>
<feature type="compositionally biased region" description="Low complexity" evidence="1">
    <location>
        <begin position="78"/>
        <end position="88"/>
    </location>
</feature>
<feature type="region of interest" description="Disordered" evidence="1">
    <location>
        <begin position="172"/>
        <end position="197"/>
    </location>
</feature>
<keyword evidence="2" id="KW-0812">Transmembrane</keyword>
<evidence type="ECO:0000313" key="3">
    <source>
        <dbReference type="EMBL" id="RHF38470.1"/>
    </source>
</evidence>
<gene>
    <name evidence="3" type="ORF">DW682_01845</name>
</gene>
<evidence type="ECO:0000256" key="1">
    <source>
        <dbReference type="SAM" id="MobiDB-lite"/>
    </source>
</evidence>
<comment type="caution">
    <text evidence="3">The sequence shown here is derived from an EMBL/GenBank/DDBJ whole genome shotgun (WGS) entry which is preliminary data.</text>
</comment>
<feature type="transmembrane region" description="Helical" evidence="2">
    <location>
        <begin position="141"/>
        <end position="160"/>
    </location>
</feature>
<dbReference type="AlphaFoldDB" id="A0A414NF70"/>
<dbReference type="NCBIfam" id="NF038403">
    <property type="entry name" value="perm_prefix_1"/>
    <property type="match status" value="1"/>
</dbReference>
<dbReference type="InterPro" id="IPR047928">
    <property type="entry name" value="Perm_prefix_1"/>
</dbReference>
<dbReference type="EMBL" id="QSLJ01000001">
    <property type="protein sequence ID" value="RHF38470.1"/>
    <property type="molecule type" value="Genomic_DNA"/>
</dbReference>
<dbReference type="Proteomes" id="UP000283983">
    <property type="component" value="Unassembled WGS sequence"/>
</dbReference>
<keyword evidence="4" id="KW-1185">Reference proteome</keyword>
<accession>A0A414NF70</accession>
<sequence length="376" mass="40682">MNELRMYVEHLFEGKVLTPENIELKEEIYGNLVARYEDLIAEGVSEEEALEHTKQSMSSLDEIDEDMASDDPSTISSAAAQAEGAAQADSFVQTEESTQPDVTLADGTKVIPVSDVEVSGEQAVPEPQPEKTLDTGKVLKYGLIAFALIVLLGIGAKLMLGCVDDAAERGEDQASVVQVDPSPSPQGSSNSQGADANAADNAITVDENGRAWMEGEPGDELLAAVVGATYSDATPYVDTKLEDAATVETLLHTLPLGDLATDIDVTKGSGVLSLAYREVPEAYDGDSVDVTLAYNVAVLFSTMPLVNEIQVTVAEQGEPMDESYYVFTRDDVQGAYGVMLSREMVNESGWRQIKDDHLYARKFAERLVEKAEREWR</sequence>
<dbReference type="InParanoid" id="A0A414NF70"/>
<proteinExistence type="predicted"/>
<evidence type="ECO:0000313" key="4">
    <source>
        <dbReference type="Proteomes" id="UP000283983"/>
    </source>
</evidence>
<organism evidence="3 4">
    <name type="scientific">Collinsella intestinalis</name>
    <dbReference type="NCBI Taxonomy" id="147207"/>
    <lineage>
        <taxon>Bacteria</taxon>
        <taxon>Bacillati</taxon>
        <taxon>Actinomycetota</taxon>
        <taxon>Coriobacteriia</taxon>
        <taxon>Coriobacteriales</taxon>
        <taxon>Coriobacteriaceae</taxon>
        <taxon>Collinsella</taxon>
    </lineage>
</organism>
<keyword evidence="2" id="KW-0472">Membrane</keyword>
<evidence type="ECO:0008006" key="5">
    <source>
        <dbReference type="Google" id="ProtNLM"/>
    </source>
</evidence>
<feature type="compositionally biased region" description="Polar residues" evidence="1">
    <location>
        <begin position="90"/>
        <end position="101"/>
    </location>
</feature>